<proteinExistence type="predicted"/>
<dbReference type="InterPro" id="IPR049500">
    <property type="entry name" value="Peptidase_M50B-like"/>
</dbReference>
<feature type="transmembrane region" description="Helical" evidence="1">
    <location>
        <begin position="12"/>
        <end position="31"/>
    </location>
</feature>
<dbReference type="Pfam" id="PF13398">
    <property type="entry name" value="Peptidase_M50B"/>
    <property type="match status" value="1"/>
</dbReference>
<evidence type="ECO:0000313" key="2">
    <source>
        <dbReference type="EMBL" id="NLJ18295.1"/>
    </source>
</evidence>
<feature type="transmembrane region" description="Helical" evidence="1">
    <location>
        <begin position="77"/>
        <end position="100"/>
    </location>
</feature>
<keyword evidence="1" id="KW-0812">Transmembrane</keyword>
<organism evidence="2 3">
    <name type="scientific">Globicatella sulfidifaciens</name>
    <dbReference type="NCBI Taxonomy" id="136093"/>
    <lineage>
        <taxon>Bacteria</taxon>
        <taxon>Bacillati</taxon>
        <taxon>Bacillota</taxon>
        <taxon>Bacilli</taxon>
        <taxon>Lactobacillales</taxon>
        <taxon>Aerococcaceae</taxon>
        <taxon>Globicatella</taxon>
    </lineage>
</organism>
<feature type="transmembrane region" description="Helical" evidence="1">
    <location>
        <begin position="107"/>
        <end position="126"/>
    </location>
</feature>
<name>A0A7X8C3I5_9LACT</name>
<feature type="transmembrane region" description="Helical" evidence="1">
    <location>
        <begin position="197"/>
        <end position="224"/>
    </location>
</feature>
<dbReference type="AlphaFoldDB" id="A0A7X8C3I5"/>
<accession>A0A7X8C3I5</accession>
<feature type="transmembrane region" description="Helical" evidence="1">
    <location>
        <begin position="157"/>
        <end position="177"/>
    </location>
</feature>
<dbReference type="EMBL" id="JAAYSM010000170">
    <property type="protein sequence ID" value="NLJ18295.1"/>
    <property type="molecule type" value="Genomic_DNA"/>
</dbReference>
<evidence type="ECO:0000256" key="1">
    <source>
        <dbReference type="SAM" id="Phobius"/>
    </source>
</evidence>
<keyword evidence="1" id="KW-1133">Transmembrane helix</keyword>
<gene>
    <name evidence="2" type="ORF">GX355_05480</name>
</gene>
<keyword evidence="1" id="KW-0472">Membrane</keyword>
<dbReference type="Proteomes" id="UP000541058">
    <property type="component" value="Unassembled WGS sequence"/>
</dbReference>
<dbReference type="RefSeq" id="WP_276647907.1">
    <property type="nucleotide sequence ID" value="NZ_JAAYSM010000170.1"/>
</dbReference>
<protein>
    <submittedName>
        <fullName evidence="2">M50 family metallopeptidase</fullName>
    </submittedName>
</protein>
<evidence type="ECO:0000313" key="3">
    <source>
        <dbReference type="Proteomes" id="UP000541058"/>
    </source>
</evidence>
<reference evidence="2 3" key="1">
    <citation type="journal article" date="2020" name="Biotechnol. Biofuels">
        <title>New insights from the biogas microbiome by comprehensive genome-resolved metagenomics of nearly 1600 species originating from multiple anaerobic digesters.</title>
        <authorList>
            <person name="Campanaro S."/>
            <person name="Treu L."/>
            <person name="Rodriguez-R L.M."/>
            <person name="Kovalovszki A."/>
            <person name="Ziels R.M."/>
            <person name="Maus I."/>
            <person name="Zhu X."/>
            <person name="Kougias P.G."/>
            <person name="Basile A."/>
            <person name="Luo G."/>
            <person name="Schluter A."/>
            <person name="Konstantinidis K.T."/>
            <person name="Angelidaki I."/>
        </authorList>
    </citation>
    <scope>NUCLEOTIDE SEQUENCE [LARGE SCALE GENOMIC DNA]</scope>
    <source>
        <strain evidence="2">AS23ysBPME_34</strain>
    </source>
</reference>
<feature type="transmembrane region" description="Helical" evidence="1">
    <location>
        <begin position="132"/>
        <end position="150"/>
    </location>
</feature>
<comment type="caution">
    <text evidence="2">The sequence shown here is derived from an EMBL/GenBank/DDBJ whole genome shotgun (WGS) entry which is preliminary data.</text>
</comment>
<sequence>MFVILDITDPFVKLIVFIVIAYVFLKLPIFGKYVSVVNTLFHEVGHALMALLTGGQVEKIELFSNSEGVAWSSNRFWLGRVLTSLAGYPTASATSFLFLYLISKGDYIYVFIILIAVLVFSFIFWIRNLYGLLWVITFTALFTLLALYGSEVLVSNILLIITSIIFVESITTSFDILKLSFSQPTRAGDATSLWKSIIFIPSPIWGVLFFVQSIVFGTLGVSLFL</sequence>